<name>C8XD31_NAKMY</name>
<gene>
    <name evidence="1" type="ordered locus">Namu_3305</name>
</gene>
<evidence type="ECO:0000313" key="2">
    <source>
        <dbReference type="Proteomes" id="UP000002218"/>
    </source>
</evidence>
<evidence type="ECO:0000313" key="1">
    <source>
        <dbReference type="EMBL" id="ACV79634.1"/>
    </source>
</evidence>
<dbReference type="HOGENOM" id="CLU_184449_0_0_11"/>
<proteinExistence type="predicted"/>
<reference evidence="2" key="1">
    <citation type="submission" date="2009-09" db="EMBL/GenBank/DDBJ databases">
        <title>The complete genome of Nakamurella multipartita DSM 44233.</title>
        <authorList>
            <consortium name="US DOE Joint Genome Institute (JGI-PGF)"/>
            <person name="Lucas S."/>
            <person name="Copeland A."/>
            <person name="Lapidus A."/>
            <person name="Glavina del Rio T."/>
            <person name="Dalin E."/>
            <person name="Tice H."/>
            <person name="Bruce D."/>
            <person name="Goodwin L."/>
            <person name="Pitluck S."/>
            <person name="Kyrpides N."/>
            <person name="Mavromatis K."/>
            <person name="Ivanova N."/>
            <person name="Ovchinnikova G."/>
            <person name="Sims D."/>
            <person name="Meincke L."/>
            <person name="Brettin T."/>
            <person name="Detter J.C."/>
            <person name="Han C."/>
            <person name="Larimer F."/>
            <person name="Land M."/>
            <person name="Hauser L."/>
            <person name="Markowitz V."/>
            <person name="Cheng J.-F."/>
            <person name="Hugenholtz P."/>
            <person name="Woyke T."/>
            <person name="Wu D."/>
            <person name="Klenk H.-P."/>
            <person name="Eisen J.A."/>
        </authorList>
    </citation>
    <scope>NUCLEOTIDE SEQUENCE [LARGE SCALE GENOMIC DNA]</scope>
    <source>
        <strain evidence="2">ATCC 700099 / DSM 44233 / CIP 104796 / JCM 9543 / NBRC 105858 / Y-104</strain>
    </source>
</reference>
<organism evidence="1 2">
    <name type="scientific">Nakamurella multipartita (strain ATCC 700099 / DSM 44233 / CIP 104796 / JCM 9543 / NBRC 105858 / Y-104)</name>
    <name type="common">Microsphaera multipartita</name>
    <dbReference type="NCBI Taxonomy" id="479431"/>
    <lineage>
        <taxon>Bacteria</taxon>
        <taxon>Bacillati</taxon>
        <taxon>Actinomycetota</taxon>
        <taxon>Actinomycetes</taxon>
        <taxon>Nakamurellales</taxon>
        <taxon>Nakamurellaceae</taxon>
        <taxon>Nakamurella</taxon>
    </lineage>
</organism>
<dbReference type="KEGG" id="nml:Namu_3305"/>
<dbReference type="EMBL" id="CP001737">
    <property type="protein sequence ID" value="ACV79634.1"/>
    <property type="molecule type" value="Genomic_DNA"/>
</dbReference>
<reference evidence="1 2" key="2">
    <citation type="journal article" date="2010" name="Stand. Genomic Sci.">
        <title>Complete genome sequence of Nakamurella multipartita type strain (Y-104).</title>
        <authorList>
            <person name="Tice H."/>
            <person name="Mayilraj S."/>
            <person name="Sims D."/>
            <person name="Lapidus A."/>
            <person name="Nolan M."/>
            <person name="Lucas S."/>
            <person name="Glavina Del Rio T."/>
            <person name="Copeland A."/>
            <person name="Cheng J.F."/>
            <person name="Meincke L."/>
            <person name="Bruce D."/>
            <person name="Goodwin L."/>
            <person name="Pitluck S."/>
            <person name="Ivanova N."/>
            <person name="Mavromatis K."/>
            <person name="Ovchinnikova G."/>
            <person name="Pati A."/>
            <person name="Chen A."/>
            <person name="Palaniappan K."/>
            <person name="Land M."/>
            <person name="Hauser L."/>
            <person name="Chang Y.J."/>
            <person name="Jeffries C.D."/>
            <person name="Detter J.C."/>
            <person name="Brettin T."/>
            <person name="Rohde M."/>
            <person name="Goker M."/>
            <person name="Bristow J."/>
            <person name="Eisen J.A."/>
            <person name="Markowitz V."/>
            <person name="Hugenholtz P."/>
            <person name="Kyrpides N.C."/>
            <person name="Klenk H.P."/>
            <person name="Chen F."/>
        </authorList>
    </citation>
    <scope>NUCLEOTIDE SEQUENCE [LARGE SCALE GENOMIC DNA]</scope>
    <source>
        <strain evidence="2">ATCC 700099 / DSM 44233 / CIP 104796 / JCM 9543 / NBRC 105858 / Y-104</strain>
    </source>
</reference>
<protein>
    <recommendedName>
        <fullName evidence="3">Ketohydroxyglutarate aldolase</fullName>
    </recommendedName>
</protein>
<keyword evidence="2" id="KW-1185">Reference proteome</keyword>
<dbReference type="Proteomes" id="UP000002218">
    <property type="component" value="Chromosome"/>
</dbReference>
<evidence type="ECO:0008006" key="3">
    <source>
        <dbReference type="Google" id="ProtNLM"/>
    </source>
</evidence>
<dbReference type="AlphaFoldDB" id="C8XD31"/>
<dbReference type="eggNOG" id="ENOG5031H6B">
    <property type="taxonomic scope" value="Bacteria"/>
</dbReference>
<dbReference type="InParanoid" id="C8XD31"/>
<accession>C8XD31</accession>
<sequence length="95" mass="10115">MTGAFRWVGTYSEVMTRVTVTVDDAHRRSISTLARSLADKGMQVDRVMETMGCITGSIPSGTATAVATTLRNVPGVLSVDPDVAYRVAPPDSDVQ</sequence>